<gene>
    <name evidence="2" type="ORF">HCN58_10255</name>
</gene>
<proteinExistence type="predicted"/>
<dbReference type="Pfam" id="PF18754">
    <property type="entry name" value="Nmad3"/>
    <property type="match status" value="1"/>
</dbReference>
<evidence type="ECO:0000259" key="1">
    <source>
        <dbReference type="Pfam" id="PF18754"/>
    </source>
</evidence>
<dbReference type="EMBL" id="JAAVLX010000003">
    <property type="protein sequence ID" value="NOJ39978.1"/>
    <property type="molecule type" value="Genomic_DNA"/>
</dbReference>
<comment type="caution">
    <text evidence="2">The sequence shown here is derived from an EMBL/GenBank/DDBJ whole genome shotgun (WGS) entry which is preliminary data.</text>
</comment>
<dbReference type="RefSeq" id="WP_171579221.1">
    <property type="nucleotide sequence ID" value="NZ_JAAVLX010000003.1"/>
</dbReference>
<protein>
    <recommendedName>
        <fullName evidence="1">Nucleotide modification associated domain-containing protein</fullName>
    </recommendedName>
</protein>
<dbReference type="InterPro" id="IPR041135">
    <property type="entry name" value="Nmad3"/>
</dbReference>
<accession>A0A7Y4GQ80</accession>
<organism evidence="2 3">
    <name type="scientific">Bradyrhizobium australiense</name>
    <dbReference type="NCBI Taxonomy" id="2721161"/>
    <lineage>
        <taxon>Bacteria</taxon>
        <taxon>Pseudomonadati</taxon>
        <taxon>Pseudomonadota</taxon>
        <taxon>Alphaproteobacteria</taxon>
        <taxon>Hyphomicrobiales</taxon>
        <taxon>Nitrobacteraceae</taxon>
        <taxon>Bradyrhizobium</taxon>
    </lineage>
</organism>
<dbReference type="Proteomes" id="UP000544122">
    <property type="component" value="Unassembled WGS sequence"/>
</dbReference>
<evidence type="ECO:0000313" key="3">
    <source>
        <dbReference type="Proteomes" id="UP000544122"/>
    </source>
</evidence>
<dbReference type="AlphaFoldDB" id="A0A7Y4GQ80"/>
<reference evidence="2 3" key="1">
    <citation type="submission" date="2020-03" db="EMBL/GenBank/DDBJ databases">
        <title>Bradyrhizobium diversity isolated from nodules of Indigofera sp.</title>
        <authorList>
            <person name="Klepa M."/>
            <person name="Helene L."/>
            <person name="Hungria M."/>
        </authorList>
    </citation>
    <scope>NUCLEOTIDE SEQUENCE [LARGE SCALE GENOMIC DNA]</scope>
    <source>
        <strain evidence="2 3">WSM 1791</strain>
    </source>
</reference>
<evidence type="ECO:0000313" key="2">
    <source>
        <dbReference type="EMBL" id="NOJ39978.1"/>
    </source>
</evidence>
<keyword evidence="3" id="KW-1185">Reference proteome</keyword>
<sequence>MNALLCRVGADQTVAGGSWNGLVNSESGEFVYVAIPESRQTHPGMEIPYSSLQPFVEKFGCSLPVHLHSRHMHLDPDFDHLTYGDRGERAKQIKSFLSRGDLLVFYSGLRDAHAAQLVYAIIGVFVVQDIKPAIDVPPFLRNINAHSRRVLDASAQDVVVVAKPGVSGRLKQCLPIGEWRDRAYRVRNDVLSDWGGLSVKDGYLQRSARLPRFRDPARFLKWLDARKPILLQSNN</sequence>
<name>A0A7Y4GQ80_9BRAD</name>
<feature type="domain" description="Nucleotide modification associated" evidence="1">
    <location>
        <begin position="3"/>
        <end position="179"/>
    </location>
</feature>